<dbReference type="Proteomes" id="UP000320244">
    <property type="component" value="Unassembled WGS sequence"/>
</dbReference>
<protein>
    <submittedName>
        <fullName evidence="2">Uncharacterized protein</fullName>
    </submittedName>
</protein>
<gene>
    <name evidence="2" type="ORF">FGL98_11440</name>
</gene>
<evidence type="ECO:0000256" key="1">
    <source>
        <dbReference type="SAM" id="MobiDB-lite"/>
    </source>
</evidence>
<dbReference type="EMBL" id="VCQV01000014">
    <property type="protein sequence ID" value="TWP36057.1"/>
    <property type="molecule type" value="Genomic_DNA"/>
</dbReference>
<dbReference type="AlphaFoldDB" id="A0A563E0L0"/>
<reference evidence="2 3" key="1">
    <citation type="submission" date="2019-05" db="EMBL/GenBank/DDBJ databases">
        <authorList>
            <person name="Lee S.D."/>
        </authorList>
    </citation>
    <scope>NUCLEOTIDE SEQUENCE [LARGE SCALE GENOMIC DNA]</scope>
    <source>
        <strain evidence="2 3">C5-26</strain>
    </source>
</reference>
<accession>A0A563E0L0</accession>
<reference evidence="2 3" key="2">
    <citation type="submission" date="2019-08" db="EMBL/GenBank/DDBJ databases">
        <title>Jejuicoccus antrihumi gen. nov., sp. nov., a new member of the family Dermacoccaceae isolated from a cave.</title>
        <authorList>
            <person name="Schumann P."/>
            <person name="Kim I.S."/>
        </authorList>
    </citation>
    <scope>NUCLEOTIDE SEQUENCE [LARGE SCALE GENOMIC DNA]</scope>
    <source>
        <strain evidence="2 3">C5-26</strain>
    </source>
</reference>
<organism evidence="2 3">
    <name type="scientific">Leekyejoonella antrihumi</name>
    <dbReference type="NCBI Taxonomy" id="1660198"/>
    <lineage>
        <taxon>Bacteria</taxon>
        <taxon>Bacillati</taxon>
        <taxon>Actinomycetota</taxon>
        <taxon>Actinomycetes</taxon>
        <taxon>Micrococcales</taxon>
        <taxon>Dermacoccaceae</taxon>
        <taxon>Leekyejoonella</taxon>
    </lineage>
</organism>
<keyword evidence="3" id="KW-1185">Reference proteome</keyword>
<name>A0A563E0L0_9MICO</name>
<feature type="region of interest" description="Disordered" evidence="1">
    <location>
        <begin position="42"/>
        <end position="61"/>
    </location>
</feature>
<sequence>MQVSTAAPEVGSSLSVLVAGSHPLGRSESTSSIVFSAARCGAPADSGDAEAGDVSLTDGAEPAADAAAEFDVGAAGLVAPLGAPPEHPQRATVAKIVVTAQGREVADPGCSQKNRTWQ</sequence>
<evidence type="ECO:0000313" key="2">
    <source>
        <dbReference type="EMBL" id="TWP36057.1"/>
    </source>
</evidence>
<proteinExistence type="predicted"/>
<comment type="caution">
    <text evidence="2">The sequence shown here is derived from an EMBL/GenBank/DDBJ whole genome shotgun (WGS) entry which is preliminary data.</text>
</comment>
<evidence type="ECO:0000313" key="3">
    <source>
        <dbReference type="Proteomes" id="UP000320244"/>
    </source>
</evidence>